<gene>
    <name evidence="3" type="ORF">S06H3_66862</name>
</gene>
<feature type="domain" description="Xylose isomerase-like TIM barrel" evidence="2">
    <location>
        <begin position="1"/>
        <end position="42"/>
    </location>
</feature>
<dbReference type="Gene3D" id="3.20.20.150">
    <property type="entry name" value="Divalent-metal-dependent TIM barrel enzymes"/>
    <property type="match status" value="1"/>
</dbReference>
<evidence type="ECO:0000313" key="3">
    <source>
        <dbReference type="EMBL" id="GAI61075.1"/>
    </source>
</evidence>
<evidence type="ECO:0000259" key="2">
    <source>
        <dbReference type="Pfam" id="PF01261"/>
    </source>
</evidence>
<feature type="non-terminal residue" evidence="3">
    <location>
        <position position="43"/>
    </location>
</feature>
<keyword evidence="1" id="KW-0413">Isomerase</keyword>
<protein>
    <recommendedName>
        <fullName evidence="2">Xylose isomerase-like TIM barrel domain-containing protein</fullName>
    </recommendedName>
</protein>
<dbReference type="InterPro" id="IPR036237">
    <property type="entry name" value="Xyl_isomerase-like_sf"/>
</dbReference>
<dbReference type="SUPFAM" id="SSF51658">
    <property type="entry name" value="Xylose isomerase-like"/>
    <property type="match status" value="1"/>
</dbReference>
<dbReference type="InterPro" id="IPR013022">
    <property type="entry name" value="Xyl_isomerase-like_TIM-brl"/>
</dbReference>
<name>X1RD46_9ZZZZ</name>
<feature type="non-terminal residue" evidence="3">
    <location>
        <position position="1"/>
    </location>
</feature>
<dbReference type="Pfam" id="PF01261">
    <property type="entry name" value="AP_endonuc_2"/>
    <property type="match status" value="1"/>
</dbReference>
<dbReference type="InterPro" id="IPR050417">
    <property type="entry name" value="Sugar_Epim/Isomerase"/>
</dbReference>
<accession>X1RD46</accession>
<dbReference type="PANTHER" id="PTHR43489">
    <property type="entry name" value="ISOMERASE"/>
    <property type="match status" value="1"/>
</dbReference>
<sequence length="43" mass="4908">IGYIHIADVPGRNEPGTGEINYKNVYKKLNDLNYTGFIGFEYI</sequence>
<organism evidence="3">
    <name type="scientific">marine sediment metagenome</name>
    <dbReference type="NCBI Taxonomy" id="412755"/>
    <lineage>
        <taxon>unclassified sequences</taxon>
        <taxon>metagenomes</taxon>
        <taxon>ecological metagenomes</taxon>
    </lineage>
</organism>
<reference evidence="3" key="1">
    <citation type="journal article" date="2014" name="Front. Microbiol.">
        <title>High frequency of phylogenetically diverse reductive dehalogenase-homologous genes in deep subseafloor sedimentary metagenomes.</title>
        <authorList>
            <person name="Kawai M."/>
            <person name="Futagami T."/>
            <person name="Toyoda A."/>
            <person name="Takaki Y."/>
            <person name="Nishi S."/>
            <person name="Hori S."/>
            <person name="Arai W."/>
            <person name="Tsubouchi T."/>
            <person name="Morono Y."/>
            <person name="Uchiyama I."/>
            <person name="Ito T."/>
            <person name="Fujiyama A."/>
            <person name="Inagaki F."/>
            <person name="Takami H."/>
        </authorList>
    </citation>
    <scope>NUCLEOTIDE SEQUENCE</scope>
    <source>
        <strain evidence="3">Expedition CK06-06</strain>
    </source>
</reference>
<dbReference type="GO" id="GO:0016853">
    <property type="term" value="F:isomerase activity"/>
    <property type="evidence" value="ECO:0007669"/>
    <property type="project" value="UniProtKB-KW"/>
</dbReference>
<dbReference type="EMBL" id="BARV01045851">
    <property type="protein sequence ID" value="GAI61075.1"/>
    <property type="molecule type" value="Genomic_DNA"/>
</dbReference>
<evidence type="ECO:0000256" key="1">
    <source>
        <dbReference type="ARBA" id="ARBA00023235"/>
    </source>
</evidence>
<dbReference type="AlphaFoldDB" id="X1RD46"/>
<comment type="caution">
    <text evidence="3">The sequence shown here is derived from an EMBL/GenBank/DDBJ whole genome shotgun (WGS) entry which is preliminary data.</text>
</comment>
<proteinExistence type="predicted"/>